<feature type="chain" id="PRO_5020971104" evidence="2">
    <location>
        <begin position="23"/>
        <end position="238"/>
    </location>
</feature>
<evidence type="ECO:0000256" key="2">
    <source>
        <dbReference type="SAM" id="SignalP"/>
    </source>
</evidence>
<feature type="region of interest" description="Disordered" evidence="1">
    <location>
        <begin position="20"/>
        <end position="84"/>
    </location>
</feature>
<accession>A0A4P9YHQ8</accession>
<keyword evidence="2" id="KW-0732">Signal</keyword>
<dbReference type="EMBL" id="ML005522">
    <property type="protein sequence ID" value="RKP18231.1"/>
    <property type="molecule type" value="Genomic_DNA"/>
</dbReference>
<feature type="compositionally biased region" description="Polar residues" evidence="1">
    <location>
        <begin position="59"/>
        <end position="75"/>
    </location>
</feature>
<name>A0A4P9YHQ8_ROZAC</name>
<gene>
    <name evidence="3" type="ORF">ROZALSC1DRAFT_30056</name>
</gene>
<reference evidence="4" key="1">
    <citation type="journal article" date="2018" name="Nat. Microbiol.">
        <title>Leveraging single-cell genomics to expand the fungal tree of life.</title>
        <authorList>
            <person name="Ahrendt S.R."/>
            <person name="Quandt C.A."/>
            <person name="Ciobanu D."/>
            <person name="Clum A."/>
            <person name="Salamov A."/>
            <person name="Andreopoulos B."/>
            <person name="Cheng J.F."/>
            <person name="Woyke T."/>
            <person name="Pelin A."/>
            <person name="Henrissat B."/>
            <person name="Reynolds N.K."/>
            <person name="Benny G.L."/>
            <person name="Smith M.E."/>
            <person name="James T.Y."/>
            <person name="Grigoriev I.V."/>
        </authorList>
    </citation>
    <scope>NUCLEOTIDE SEQUENCE [LARGE SCALE GENOMIC DNA]</scope>
    <source>
        <strain evidence="4">CSF55</strain>
    </source>
</reference>
<sequence length="238" mass="25724">MKLALVTLALALTVLQAAPTKAQDNDNQSTVSQTAGKSYPTKAAEYVAPTTGKAADSANEATHGQDTSNQYSTAPEDQYSEDSHAAQYDTANEADYNDHGSAQYQTGYEQGAAQYTYEPTGQESAQFEHENAAQYSGHDLYNDNQDDDDEDDEYGAYQYNQQAYGNPYAGQYYYQYQGGAGPNGGYEYVQTNNPYANVPPGGYAQGYENVPQGGYTQNSGYAYAEANANANAYANPVN</sequence>
<proteinExistence type="predicted"/>
<feature type="signal peptide" evidence="2">
    <location>
        <begin position="1"/>
        <end position="22"/>
    </location>
</feature>
<dbReference type="AlphaFoldDB" id="A0A4P9YHQ8"/>
<evidence type="ECO:0000256" key="1">
    <source>
        <dbReference type="SAM" id="MobiDB-lite"/>
    </source>
</evidence>
<feature type="compositionally biased region" description="Polar residues" evidence="1">
    <location>
        <begin position="25"/>
        <end position="36"/>
    </location>
</feature>
<protein>
    <submittedName>
        <fullName evidence="3">Uncharacterized protein</fullName>
    </submittedName>
</protein>
<evidence type="ECO:0000313" key="4">
    <source>
        <dbReference type="Proteomes" id="UP000281549"/>
    </source>
</evidence>
<feature type="non-terminal residue" evidence="3">
    <location>
        <position position="238"/>
    </location>
</feature>
<evidence type="ECO:0000313" key="3">
    <source>
        <dbReference type="EMBL" id="RKP18231.1"/>
    </source>
</evidence>
<organism evidence="3 4">
    <name type="scientific">Rozella allomycis (strain CSF55)</name>
    <dbReference type="NCBI Taxonomy" id="988480"/>
    <lineage>
        <taxon>Eukaryota</taxon>
        <taxon>Fungi</taxon>
        <taxon>Fungi incertae sedis</taxon>
        <taxon>Cryptomycota</taxon>
        <taxon>Cryptomycota incertae sedis</taxon>
        <taxon>Rozella</taxon>
    </lineage>
</organism>
<dbReference type="Proteomes" id="UP000281549">
    <property type="component" value="Unassembled WGS sequence"/>
</dbReference>